<feature type="domain" description="THUMP-like" evidence="1">
    <location>
        <begin position="330"/>
        <end position="406"/>
    </location>
</feature>
<accession>A0ABT2MA66</accession>
<dbReference type="RefSeq" id="WP_260994006.1">
    <property type="nucleotide sequence ID" value="NZ_JAODWD010000003.1"/>
</dbReference>
<evidence type="ECO:0000259" key="1">
    <source>
        <dbReference type="Pfam" id="PF18096"/>
    </source>
</evidence>
<sequence length="408" mass="44016">MAAGRPEILVLQRDDHRGQAVVAFGVDDVAYLRSEAGTQALHEVAALRLSDATLVADIESARRHFGERAAVLVETTVLRRRAAAKLSHPDDWLFTDEALQQATAEPVAVHRARRLAGMRVHDATCSVGSELAALRDSAALAVGSDVDPVRLAMARHNVADVTLCRADALLPVSRGTVVLLDPARRRGGRRRFDPRDYTPPLDELLQVYGGRDHVVKCAPGIDFDAVSRLGFIGEIAVTSLAGSVREACLWSPGLATSGVTRRATMLDTGEEITDADPDSTVVAPAGRWLVDPDGAVVRAGLVRHYAARHGLWQLDPDIAYLSGDRLPDGVRGFEVLDELGYSERRLRQALSARDVKAVEILVRGVDIDPDALRARLRLRGSQHASVVIARIGSGAASRATAYICRPSR</sequence>
<dbReference type="InterPro" id="IPR041497">
    <property type="entry name" value="Thump-like"/>
</dbReference>
<comment type="caution">
    <text evidence="2">The sequence shown here is derived from an EMBL/GenBank/DDBJ whole genome shotgun (WGS) entry which is preliminary data.</text>
</comment>
<dbReference type="InterPro" id="IPR029063">
    <property type="entry name" value="SAM-dependent_MTases_sf"/>
</dbReference>
<name>A0ABT2MA66_9MYCO</name>
<dbReference type="GO" id="GO:0008168">
    <property type="term" value="F:methyltransferase activity"/>
    <property type="evidence" value="ECO:0007669"/>
    <property type="project" value="UniProtKB-KW"/>
</dbReference>
<dbReference type="Pfam" id="PF18096">
    <property type="entry name" value="Thump_like"/>
    <property type="match status" value="1"/>
</dbReference>
<reference evidence="3" key="1">
    <citation type="submission" date="2023-07" db="EMBL/GenBank/DDBJ databases">
        <authorList>
            <person name="Deng Y."/>
            <person name="Zhang Y.-Q."/>
        </authorList>
    </citation>
    <scope>NUCLEOTIDE SEQUENCE [LARGE SCALE GENOMIC DNA]</scope>
    <source>
        <strain evidence="3">CPCC 205710</strain>
    </source>
</reference>
<dbReference type="GO" id="GO:0032259">
    <property type="term" value="P:methylation"/>
    <property type="evidence" value="ECO:0007669"/>
    <property type="project" value="UniProtKB-KW"/>
</dbReference>
<keyword evidence="2" id="KW-0808">Transferase</keyword>
<dbReference type="Proteomes" id="UP001206639">
    <property type="component" value="Unassembled WGS sequence"/>
</dbReference>
<dbReference type="EMBL" id="JAODWD010000003">
    <property type="protein sequence ID" value="MCT7659158.1"/>
    <property type="molecule type" value="Genomic_DNA"/>
</dbReference>
<keyword evidence="3" id="KW-1185">Reference proteome</keyword>
<dbReference type="SUPFAM" id="SSF53335">
    <property type="entry name" value="S-adenosyl-L-methionine-dependent methyltransferases"/>
    <property type="match status" value="1"/>
</dbReference>
<proteinExistence type="predicted"/>
<protein>
    <submittedName>
        <fullName evidence="2">Class I SAM-dependent methyltransferase</fullName>
    </submittedName>
</protein>
<evidence type="ECO:0000313" key="3">
    <source>
        <dbReference type="Proteomes" id="UP001206639"/>
    </source>
</evidence>
<evidence type="ECO:0000313" key="2">
    <source>
        <dbReference type="EMBL" id="MCT7659158.1"/>
    </source>
</evidence>
<keyword evidence="2" id="KW-0489">Methyltransferase</keyword>
<gene>
    <name evidence="2" type="ORF">N4S67_12070</name>
</gene>
<dbReference type="Gene3D" id="3.40.50.150">
    <property type="entry name" value="Vaccinia Virus protein VP39"/>
    <property type="match status" value="1"/>
</dbReference>
<organism evidence="2 3">
    <name type="scientific">Mycobacterium deserti</name>
    <dbReference type="NCBI Taxonomy" id="2978347"/>
    <lineage>
        <taxon>Bacteria</taxon>
        <taxon>Bacillati</taxon>
        <taxon>Actinomycetota</taxon>
        <taxon>Actinomycetes</taxon>
        <taxon>Mycobacteriales</taxon>
        <taxon>Mycobacteriaceae</taxon>
        <taxon>Mycobacterium</taxon>
    </lineage>
</organism>